<protein>
    <recommendedName>
        <fullName evidence="3">Carboxylic ester hydrolase</fullName>
        <ecNumber evidence="3">3.1.1.-</ecNumber>
    </recommendedName>
</protein>
<evidence type="ECO:0000259" key="4">
    <source>
        <dbReference type="Pfam" id="PF00135"/>
    </source>
</evidence>
<dbReference type="InterPro" id="IPR019826">
    <property type="entry name" value="Carboxylesterase_B_AS"/>
</dbReference>
<dbReference type="PROSITE" id="PS00122">
    <property type="entry name" value="CARBOXYLESTERASE_B_1"/>
    <property type="match status" value="1"/>
</dbReference>
<evidence type="ECO:0000313" key="5">
    <source>
        <dbReference type="EMBL" id="CAE6452760.1"/>
    </source>
</evidence>
<accession>A0A8H3BBT4</accession>
<evidence type="ECO:0000313" key="7">
    <source>
        <dbReference type="Proteomes" id="UP000663888"/>
    </source>
</evidence>
<dbReference type="SUPFAM" id="SSF53474">
    <property type="entry name" value="alpha/beta-Hydrolases"/>
    <property type="match status" value="1"/>
</dbReference>
<dbReference type="PANTHER" id="PTHR11559">
    <property type="entry name" value="CARBOXYLESTERASE"/>
    <property type="match status" value="1"/>
</dbReference>
<evidence type="ECO:0000256" key="3">
    <source>
        <dbReference type="RuleBase" id="RU361235"/>
    </source>
</evidence>
<dbReference type="InterPro" id="IPR050309">
    <property type="entry name" value="Type-B_Carboxylest/Lipase"/>
</dbReference>
<feature type="chain" id="PRO_5035957956" description="Carboxylic ester hydrolase" evidence="3">
    <location>
        <begin position="22"/>
        <end position="567"/>
    </location>
</feature>
<dbReference type="InterPro" id="IPR019819">
    <property type="entry name" value="Carboxylesterase_B_CS"/>
</dbReference>
<gene>
    <name evidence="6" type="ORF">RDB_LOCUS168457</name>
    <name evidence="5" type="ORF">RDB_LOCUS72059</name>
</gene>
<dbReference type="EMBL" id="CAJMWX010001044">
    <property type="protein sequence ID" value="CAE6452760.1"/>
    <property type="molecule type" value="Genomic_DNA"/>
</dbReference>
<feature type="domain" description="Carboxylesterase type B" evidence="4">
    <location>
        <begin position="38"/>
        <end position="548"/>
    </location>
</feature>
<sequence>MFYPTTALASIILATLPSVWALGPVVHGAGGLSYVGLRNTTASQDYFLGIPFAKPPIGPLRFQPPVAWTPGDITEVNATQYGPSCEQSIPYTNNTISEDCLTLNIWKPINVTGKLPVMVYIYGGAFYIGDTVGYPGTFILERASKIGKPIIYVAMNYRLGIYGFPPGQAAYNAGGGNLGFKDQRLALEWIHKNIEYFGGDSNKVTIFGTSAGAVSVGVQTLYGKGKIGGLFQGAILESGSPGTIRASKPNDPVREAAFQFIANATGCSSDPSPFECIKNAPADVLSQANKDVFVVEPYYRAIGQAPTIFGPTHAPEDEFITEPIHELLRGGHFAKVPFINGAQLDEGPIFVDGPTTNISSEQDIINWLTAHFPGLYFGISNVTAVKELLKFYPTSPAAGSPYGTGNNTFGRGAQYKRFASLFGDFGFQAPRRDHLNSATNFGVKSWSYILKESSLNYAPEYGISHGGDVPFVMQTLNIQYPNASPAAIELMETIGHYWINFAYNLDPNTREAKHPYWPQYGKGASALQLLGLNTTAFEDSARKKATDFIIGGNGLLRLGMDNIYTAS</sequence>
<organism evidence="5 7">
    <name type="scientific">Rhizoctonia solani</name>
    <dbReference type="NCBI Taxonomy" id="456999"/>
    <lineage>
        <taxon>Eukaryota</taxon>
        <taxon>Fungi</taxon>
        <taxon>Dikarya</taxon>
        <taxon>Basidiomycota</taxon>
        <taxon>Agaricomycotina</taxon>
        <taxon>Agaricomycetes</taxon>
        <taxon>Cantharellales</taxon>
        <taxon>Ceratobasidiaceae</taxon>
        <taxon>Rhizoctonia</taxon>
    </lineage>
</organism>
<evidence type="ECO:0000313" key="6">
    <source>
        <dbReference type="EMBL" id="CAE6528131.1"/>
    </source>
</evidence>
<dbReference type="Proteomes" id="UP000663861">
    <property type="component" value="Unassembled WGS sequence"/>
</dbReference>
<keyword evidence="2 3" id="KW-0378">Hydrolase</keyword>
<comment type="similarity">
    <text evidence="1 3">Belongs to the type-B carboxylesterase/lipase family.</text>
</comment>
<dbReference type="Pfam" id="PF00135">
    <property type="entry name" value="COesterase"/>
    <property type="match status" value="1"/>
</dbReference>
<dbReference type="Proteomes" id="UP000663888">
    <property type="component" value="Unassembled WGS sequence"/>
</dbReference>
<evidence type="ECO:0000256" key="2">
    <source>
        <dbReference type="ARBA" id="ARBA00022801"/>
    </source>
</evidence>
<dbReference type="EC" id="3.1.1.-" evidence="3"/>
<dbReference type="GO" id="GO:0016787">
    <property type="term" value="F:hydrolase activity"/>
    <property type="evidence" value="ECO:0007669"/>
    <property type="project" value="UniProtKB-KW"/>
</dbReference>
<reference evidence="5" key="1">
    <citation type="submission" date="2021-01" db="EMBL/GenBank/DDBJ databases">
        <authorList>
            <person name="Kaushik A."/>
        </authorList>
    </citation>
    <scope>NUCLEOTIDE SEQUENCE</scope>
    <source>
        <strain evidence="5">AG4-R118</strain>
        <strain evidence="6">AG4-RS23</strain>
    </source>
</reference>
<dbReference type="EMBL" id="CAJMWY010004333">
    <property type="protein sequence ID" value="CAE6528131.1"/>
    <property type="molecule type" value="Genomic_DNA"/>
</dbReference>
<evidence type="ECO:0000256" key="1">
    <source>
        <dbReference type="ARBA" id="ARBA00005964"/>
    </source>
</evidence>
<feature type="signal peptide" evidence="3">
    <location>
        <begin position="1"/>
        <end position="21"/>
    </location>
</feature>
<dbReference type="AlphaFoldDB" id="A0A8H3BBT4"/>
<dbReference type="Gene3D" id="3.40.50.1820">
    <property type="entry name" value="alpha/beta hydrolase"/>
    <property type="match status" value="1"/>
</dbReference>
<name>A0A8H3BBT4_9AGAM</name>
<proteinExistence type="inferred from homology"/>
<dbReference type="InterPro" id="IPR002018">
    <property type="entry name" value="CarbesteraseB"/>
</dbReference>
<dbReference type="PROSITE" id="PS00941">
    <property type="entry name" value="CARBOXYLESTERASE_B_2"/>
    <property type="match status" value="1"/>
</dbReference>
<keyword evidence="3" id="KW-0732">Signal</keyword>
<dbReference type="InterPro" id="IPR029058">
    <property type="entry name" value="AB_hydrolase_fold"/>
</dbReference>
<comment type="caution">
    <text evidence="5">The sequence shown here is derived from an EMBL/GenBank/DDBJ whole genome shotgun (WGS) entry which is preliminary data.</text>
</comment>